<proteinExistence type="predicted"/>
<keyword evidence="2" id="KW-1185">Reference proteome</keyword>
<reference evidence="2" key="1">
    <citation type="submission" date="2024-07" db="EMBL/GenBank/DDBJ databases">
        <title>Two chromosome-level genome assemblies of Korean endemic species Abeliophyllum distichum and Forsythia ovata (Oleaceae).</title>
        <authorList>
            <person name="Jang H."/>
        </authorList>
    </citation>
    <scope>NUCLEOTIDE SEQUENCE [LARGE SCALE GENOMIC DNA]</scope>
</reference>
<protein>
    <submittedName>
        <fullName evidence="1">Uncharacterized protein</fullName>
    </submittedName>
</protein>
<sequence>MPVQESISHNGGQDFDFLDQIDDLSPSMIEDCMKWLSDELNQPPTLHNGCLLQQNEVTCRQGFPPEGRAQAIPPLLLHQAGRNTMPNGAFVGSRVGYDFPICWRGSSTSTEWPCQQIAHIENPLWGSPFLGQNMKSLCPFSLLVFFLVRSPNYPFPLIHFWEKISK</sequence>
<organism evidence="1 2">
    <name type="scientific">Forsythia ovata</name>
    <dbReference type="NCBI Taxonomy" id="205694"/>
    <lineage>
        <taxon>Eukaryota</taxon>
        <taxon>Viridiplantae</taxon>
        <taxon>Streptophyta</taxon>
        <taxon>Embryophyta</taxon>
        <taxon>Tracheophyta</taxon>
        <taxon>Spermatophyta</taxon>
        <taxon>Magnoliopsida</taxon>
        <taxon>eudicotyledons</taxon>
        <taxon>Gunneridae</taxon>
        <taxon>Pentapetalae</taxon>
        <taxon>asterids</taxon>
        <taxon>lamiids</taxon>
        <taxon>Lamiales</taxon>
        <taxon>Oleaceae</taxon>
        <taxon>Forsythieae</taxon>
        <taxon>Forsythia</taxon>
    </lineage>
</organism>
<dbReference type="Proteomes" id="UP001604277">
    <property type="component" value="Unassembled WGS sequence"/>
</dbReference>
<name>A0ABD1WT13_9LAMI</name>
<dbReference type="EMBL" id="JBFOLJ010000002">
    <property type="protein sequence ID" value="KAL2552832.1"/>
    <property type="molecule type" value="Genomic_DNA"/>
</dbReference>
<comment type="caution">
    <text evidence="1">The sequence shown here is derived from an EMBL/GenBank/DDBJ whole genome shotgun (WGS) entry which is preliminary data.</text>
</comment>
<evidence type="ECO:0000313" key="2">
    <source>
        <dbReference type="Proteomes" id="UP001604277"/>
    </source>
</evidence>
<dbReference type="AlphaFoldDB" id="A0ABD1WT13"/>
<gene>
    <name evidence="1" type="ORF">Fot_06451</name>
</gene>
<accession>A0ABD1WT13</accession>
<evidence type="ECO:0000313" key="1">
    <source>
        <dbReference type="EMBL" id="KAL2552832.1"/>
    </source>
</evidence>